<gene>
    <name evidence="2" type="ORF">UA18_02780</name>
</gene>
<organism evidence="2 3">
    <name type="scientific">Burkholderia multivorans</name>
    <dbReference type="NCBI Taxonomy" id="87883"/>
    <lineage>
        <taxon>Bacteria</taxon>
        <taxon>Pseudomonadati</taxon>
        <taxon>Pseudomonadota</taxon>
        <taxon>Betaproteobacteria</taxon>
        <taxon>Burkholderiales</taxon>
        <taxon>Burkholderiaceae</taxon>
        <taxon>Burkholderia</taxon>
        <taxon>Burkholderia cepacia complex</taxon>
    </lineage>
</organism>
<protein>
    <submittedName>
        <fullName evidence="2">Uncharacterized protein</fullName>
    </submittedName>
</protein>
<evidence type="ECO:0000313" key="2">
    <source>
        <dbReference type="EMBL" id="SAK21696.1"/>
    </source>
</evidence>
<proteinExistence type="predicted"/>
<evidence type="ECO:0000313" key="3">
    <source>
        <dbReference type="Proteomes" id="UP000196218"/>
    </source>
</evidence>
<name>A0ABD7LM95_9BURK</name>
<comment type="caution">
    <text evidence="2">The sequence shown here is derived from an EMBL/GenBank/DDBJ whole genome shotgun (WGS) entry which is preliminary data.</text>
</comment>
<feature type="region of interest" description="Disordered" evidence="1">
    <location>
        <begin position="73"/>
        <end position="98"/>
    </location>
</feature>
<dbReference type="EMBL" id="FKJW01000003">
    <property type="protein sequence ID" value="SAK21696.1"/>
    <property type="molecule type" value="Genomic_DNA"/>
</dbReference>
<dbReference type="Proteomes" id="UP000196218">
    <property type="component" value="Unassembled WGS sequence"/>
</dbReference>
<reference evidence="2 3" key="1">
    <citation type="submission" date="2016-04" db="EMBL/GenBank/DDBJ databases">
        <authorList>
            <person name="Peeters C."/>
        </authorList>
    </citation>
    <scope>NUCLEOTIDE SEQUENCE [LARGE SCALE GENOMIC DNA]</scope>
    <source>
        <strain evidence="2">LMG 29311</strain>
    </source>
</reference>
<sequence length="98" mass="11344">MQTHPRSWESGNTVVPSALREVNCNCSHLRWTPPRRERAYANTRRLRYHRLRQCAHHLEGKDALVLTLRTSRPVAPSTRRKRHAIPSVAPHSLSMSKC</sequence>
<dbReference type="AlphaFoldDB" id="A0ABD7LM95"/>
<accession>A0ABD7LM95</accession>
<evidence type="ECO:0000256" key="1">
    <source>
        <dbReference type="SAM" id="MobiDB-lite"/>
    </source>
</evidence>